<evidence type="ECO:0000256" key="1">
    <source>
        <dbReference type="SAM" id="MobiDB-lite"/>
    </source>
</evidence>
<protein>
    <submittedName>
        <fullName evidence="2">Uncharacterized protein</fullName>
    </submittedName>
</protein>
<evidence type="ECO:0000313" key="2">
    <source>
        <dbReference type="EMBL" id="CAB9517011.1"/>
    </source>
</evidence>
<dbReference type="Proteomes" id="UP001153069">
    <property type="component" value="Unassembled WGS sequence"/>
</dbReference>
<feature type="compositionally biased region" description="Low complexity" evidence="1">
    <location>
        <begin position="208"/>
        <end position="226"/>
    </location>
</feature>
<feature type="compositionally biased region" description="Polar residues" evidence="1">
    <location>
        <begin position="198"/>
        <end position="207"/>
    </location>
</feature>
<accession>A0A9N8E950</accession>
<gene>
    <name evidence="2" type="ORF">SEMRO_821_G207450.1</name>
</gene>
<name>A0A9N8E950_9STRA</name>
<comment type="caution">
    <text evidence="2">The sequence shown here is derived from an EMBL/GenBank/DDBJ whole genome shotgun (WGS) entry which is preliminary data.</text>
</comment>
<sequence length="430" mass="46614">MLFSKPTTESTRHYYSKDKLFEKSLDIYKPIDNDNNKGAKDDASKEEDLPIVILVVGSGWVGHRAFVYAGTSWWNSSGPKTIASLGTTCVCIRHRGAFCVLPQREVVVQYLTLLFATVGAITGGHWDVALAVTVPLAVLLILLALGGRGSATLDDMLEDVVEAIQWIDSHRDLLELHSSSSVPTTTSTSVVGKKDSMDSTQSQTTIPSETSTTLSASTGSSDLSCSDNGNTKEQPMEPATDASRNPRAATPMVFGGYSSGGHVATTLLHQPKRFQKHGLSPPEELFQGILVISGMMAVRPERITVQDCKTQQPITIATPSGLPTFLTNLVLQTVWGAETAKHIPSPLTQARPPPALPHLLVGCRNEMFGLNWLDVYFCSAEYRDKVQALTGQVAKYVQVESDHWNVLSSTALRNALQEELPQLVGAKNPD</sequence>
<dbReference type="SUPFAM" id="SSF53474">
    <property type="entry name" value="alpha/beta-Hydrolases"/>
    <property type="match status" value="1"/>
</dbReference>
<keyword evidence="3" id="KW-1185">Reference proteome</keyword>
<dbReference type="EMBL" id="CAICTM010000820">
    <property type="protein sequence ID" value="CAB9517011.1"/>
    <property type="molecule type" value="Genomic_DNA"/>
</dbReference>
<proteinExistence type="predicted"/>
<dbReference type="OrthoDB" id="189743at2759"/>
<evidence type="ECO:0000313" key="3">
    <source>
        <dbReference type="Proteomes" id="UP001153069"/>
    </source>
</evidence>
<reference evidence="2" key="1">
    <citation type="submission" date="2020-06" db="EMBL/GenBank/DDBJ databases">
        <authorList>
            <consortium name="Plant Systems Biology data submission"/>
        </authorList>
    </citation>
    <scope>NUCLEOTIDE SEQUENCE</scope>
    <source>
        <strain evidence="2">D6</strain>
    </source>
</reference>
<feature type="compositionally biased region" description="Low complexity" evidence="1">
    <location>
        <begin position="178"/>
        <end position="191"/>
    </location>
</feature>
<dbReference type="InterPro" id="IPR029058">
    <property type="entry name" value="AB_hydrolase_fold"/>
</dbReference>
<dbReference type="Gene3D" id="3.40.50.1820">
    <property type="entry name" value="alpha/beta hydrolase"/>
    <property type="match status" value="1"/>
</dbReference>
<feature type="region of interest" description="Disordered" evidence="1">
    <location>
        <begin position="178"/>
        <end position="256"/>
    </location>
</feature>
<dbReference type="AlphaFoldDB" id="A0A9N8E950"/>
<organism evidence="2 3">
    <name type="scientific">Seminavis robusta</name>
    <dbReference type="NCBI Taxonomy" id="568900"/>
    <lineage>
        <taxon>Eukaryota</taxon>
        <taxon>Sar</taxon>
        <taxon>Stramenopiles</taxon>
        <taxon>Ochrophyta</taxon>
        <taxon>Bacillariophyta</taxon>
        <taxon>Bacillariophyceae</taxon>
        <taxon>Bacillariophycidae</taxon>
        <taxon>Naviculales</taxon>
        <taxon>Naviculaceae</taxon>
        <taxon>Seminavis</taxon>
    </lineage>
</organism>